<comment type="caution">
    <text evidence="1">The sequence shown here is derived from an EMBL/GenBank/DDBJ whole genome shotgun (WGS) entry which is preliminary data.</text>
</comment>
<organism evidence="1 2">
    <name type="scientific">Cuscuta europaea</name>
    <name type="common">European dodder</name>
    <dbReference type="NCBI Taxonomy" id="41803"/>
    <lineage>
        <taxon>Eukaryota</taxon>
        <taxon>Viridiplantae</taxon>
        <taxon>Streptophyta</taxon>
        <taxon>Embryophyta</taxon>
        <taxon>Tracheophyta</taxon>
        <taxon>Spermatophyta</taxon>
        <taxon>Magnoliopsida</taxon>
        <taxon>eudicotyledons</taxon>
        <taxon>Gunneridae</taxon>
        <taxon>Pentapetalae</taxon>
        <taxon>asterids</taxon>
        <taxon>lamiids</taxon>
        <taxon>Solanales</taxon>
        <taxon>Convolvulaceae</taxon>
        <taxon>Cuscuteae</taxon>
        <taxon>Cuscuta</taxon>
        <taxon>Cuscuta subgen. Cuscuta</taxon>
    </lineage>
</organism>
<evidence type="ECO:0000313" key="2">
    <source>
        <dbReference type="Proteomes" id="UP001152484"/>
    </source>
</evidence>
<name>A0A9P0ZNW6_CUSEU</name>
<evidence type="ECO:0000313" key="1">
    <source>
        <dbReference type="EMBL" id="CAH9109280.1"/>
    </source>
</evidence>
<dbReference type="EMBL" id="CAMAPE010000052">
    <property type="protein sequence ID" value="CAH9109280.1"/>
    <property type="molecule type" value="Genomic_DNA"/>
</dbReference>
<dbReference type="Proteomes" id="UP001152484">
    <property type="component" value="Unassembled WGS sequence"/>
</dbReference>
<protein>
    <submittedName>
        <fullName evidence="1">Uncharacterized protein</fullName>
    </submittedName>
</protein>
<keyword evidence="2" id="KW-1185">Reference proteome</keyword>
<reference evidence="1" key="1">
    <citation type="submission" date="2022-07" db="EMBL/GenBank/DDBJ databases">
        <authorList>
            <person name="Macas J."/>
            <person name="Novak P."/>
            <person name="Neumann P."/>
        </authorList>
    </citation>
    <scope>NUCLEOTIDE SEQUENCE</scope>
</reference>
<gene>
    <name evidence="1" type="ORF">CEURO_LOCUS18442</name>
</gene>
<proteinExistence type="predicted"/>
<dbReference type="AlphaFoldDB" id="A0A9P0ZNW6"/>
<sequence>MGDLDVIHDSREILDYTTGGVTLASTHFGRRQPEAKGCTPFDNRRWDYRHNFSWQGEHTPWRREGCKAMLGSGEQRQSTRIFRGADIERRHWPTRKSTFRARQTDWSFRPKADWNIRTDVRPRRTDQHYCRSYLRPGESTDRRQTDIKHPTEDEFDIDIESKCFNFKVMDCTTVRISEMKNGLSSVVTLDIAGVNWLKDSILEVFSGNSLGTKLELNKSLIVLYDANLFGGFIRIIEKGCDSLFIPEGRNGQGINLFLMEITKARALMKQRDILKDFEQEQLKKPTEDLGAICKDSMESLVGDNVSISSLLFNEDLLNFGVNSASKDVVLLQENAQGITTANKEIATQGESIIEISPLQVSFPSKHIIKGGLDYPRSVSSGLELPGDEFVATSAQRSLSDQDLLDHLVDTEWCATSSRFLPRRSARIKAKSWLNNRAVFLGLFIMADEGY</sequence>
<accession>A0A9P0ZNW6</accession>